<evidence type="ECO:0000313" key="4">
    <source>
        <dbReference type="EMBL" id="MEM5502938.1"/>
    </source>
</evidence>
<dbReference type="EMBL" id="JBBMQO010000009">
    <property type="protein sequence ID" value="MEM5502938.1"/>
    <property type="molecule type" value="Genomic_DNA"/>
</dbReference>
<keyword evidence="5" id="KW-1185">Reference proteome</keyword>
<dbReference type="SUPFAM" id="SSF51658">
    <property type="entry name" value="Xylose isomerase-like"/>
    <property type="match status" value="1"/>
</dbReference>
<comment type="caution">
    <text evidence="4">The sequence shown here is derived from an EMBL/GenBank/DDBJ whole genome shotgun (WGS) entry which is preliminary data.</text>
</comment>
<proteinExistence type="inferred from homology"/>
<dbReference type="InterPro" id="IPR050417">
    <property type="entry name" value="Sugar_Epim/Isomerase"/>
</dbReference>
<feature type="domain" description="Xylose isomerase-like TIM barrel" evidence="3">
    <location>
        <begin position="23"/>
        <end position="245"/>
    </location>
</feature>
<dbReference type="InterPro" id="IPR013022">
    <property type="entry name" value="Xyl_isomerase-like_TIM-brl"/>
</dbReference>
<organism evidence="4 5">
    <name type="scientific">Ahrensia kielensis</name>
    <dbReference type="NCBI Taxonomy" id="76980"/>
    <lineage>
        <taxon>Bacteria</taxon>
        <taxon>Pseudomonadati</taxon>
        <taxon>Pseudomonadota</taxon>
        <taxon>Alphaproteobacteria</taxon>
        <taxon>Hyphomicrobiales</taxon>
        <taxon>Ahrensiaceae</taxon>
        <taxon>Ahrensia</taxon>
    </lineage>
</organism>
<dbReference type="Gene3D" id="3.20.20.150">
    <property type="entry name" value="Divalent-metal-dependent TIM barrel enzymes"/>
    <property type="match status" value="1"/>
</dbReference>
<evidence type="ECO:0000256" key="2">
    <source>
        <dbReference type="PIRNR" id="PIRNR006241"/>
    </source>
</evidence>
<dbReference type="PIRSF" id="PIRSF006241">
    <property type="entry name" value="HyI"/>
    <property type="match status" value="1"/>
</dbReference>
<name>A0ABU9TAY8_9HYPH</name>
<comment type="similarity">
    <text evidence="2">Belongs to the hyi family.</text>
</comment>
<sequence>MNHYRFSANTGFLWKGLPFIDRIRRAAACGFDAVEFHDEAQQADTLALSDVLTETGLRVLGLNVRMGETAGCAAIASREKEALKDIDIAIETAQRIGAGSIHVLAGHTGDEGNSSSYLRALRHALNASDITILIEPICRAAMPDYFLHDIDQAAEILDEIDNPRLRILFDCYHIEAEHGAMMEQFHKHKSRIGHIQIASFPERAEPNQGSIDYGIALREFLAAGYGGFFGCEYNPKKAVEVGLSWRDQFQLS</sequence>
<dbReference type="Proteomes" id="UP001477870">
    <property type="component" value="Unassembled WGS sequence"/>
</dbReference>
<accession>A0ABU9TAY8</accession>
<dbReference type="InterPro" id="IPR036237">
    <property type="entry name" value="Xyl_isomerase-like_sf"/>
</dbReference>
<protein>
    <submittedName>
        <fullName evidence="4">TIM barrel protein</fullName>
    </submittedName>
</protein>
<dbReference type="PANTHER" id="PTHR43489">
    <property type="entry name" value="ISOMERASE"/>
    <property type="match status" value="1"/>
</dbReference>
<dbReference type="Pfam" id="PF01261">
    <property type="entry name" value="AP_endonuc_2"/>
    <property type="match status" value="1"/>
</dbReference>
<gene>
    <name evidence="4" type="ORF">WNY59_15205</name>
</gene>
<reference evidence="4 5" key="1">
    <citation type="submission" date="2024-03" db="EMBL/GenBank/DDBJ databases">
        <title>Community enrichment and isolation of bacterial strains for fucoidan degradation.</title>
        <authorList>
            <person name="Sichert A."/>
        </authorList>
    </citation>
    <scope>NUCLEOTIDE SEQUENCE [LARGE SCALE GENOMIC DNA]</scope>
    <source>
        <strain evidence="4 5">AS62</strain>
    </source>
</reference>
<dbReference type="PANTHER" id="PTHR43489:SF6">
    <property type="entry name" value="HYDROXYPYRUVATE ISOMERASE-RELATED"/>
    <property type="match status" value="1"/>
</dbReference>
<keyword evidence="1 2" id="KW-0413">Isomerase</keyword>
<evidence type="ECO:0000256" key="1">
    <source>
        <dbReference type="ARBA" id="ARBA00023235"/>
    </source>
</evidence>
<dbReference type="RefSeq" id="WP_342849146.1">
    <property type="nucleotide sequence ID" value="NZ_JBBMQO010000009.1"/>
</dbReference>
<evidence type="ECO:0000313" key="5">
    <source>
        <dbReference type="Proteomes" id="UP001477870"/>
    </source>
</evidence>
<evidence type="ECO:0000259" key="3">
    <source>
        <dbReference type="Pfam" id="PF01261"/>
    </source>
</evidence>
<dbReference type="InterPro" id="IPR026040">
    <property type="entry name" value="HyI-like"/>
</dbReference>